<feature type="compositionally biased region" description="Low complexity" evidence="10">
    <location>
        <begin position="1486"/>
        <end position="1510"/>
    </location>
</feature>
<keyword evidence="5 8" id="KW-0040">ANK repeat</keyword>
<feature type="compositionally biased region" description="Polar residues" evidence="10">
    <location>
        <begin position="1464"/>
        <end position="1476"/>
    </location>
</feature>
<feature type="repeat" description="TPR" evidence="9">
    <location>
        <begin position="1204"/>
        <end position="1237"/>
    </location>
</feature>
<dbReference type="SUPFAM" id="SSF52540">
    <property type="entry name" value="P-loop containing nucleoside triphosphate hydrolases"/>
    <property type="match status" value="1"/>
</dbReference>
<keyword evidence="2" id="KW-0677">Repeat</keyword>
<evidence type="ECO:0000313" key="13">
    <source>
        <dbReference type="Ensembl" id="ENSSMAP00000063856.1"/>
    </source>
</evidence>
<dbReference type="Gene3D" id="1.25.40.20">
    <property type="entry name" value="Ankyrin repeat-containing domain"/>
    <property type="match status" value="2"/>
</dbReference>
<dbReference type="PANTHER" id="PTHR24166:SF21">
    <property type="entry name" value="PROTEIN TANC2"/>
    <property type="match status" value="1"/>
</dbReference>
<dbReference type="PANTHER" id="PTHR24166">
    <property type="entry name" value="ROLLING PEBBLES, ISOFORM B"/>
    <property type="match status" value="1"/>
</dbReference>
<evidence type="ECO:0000259" key="12">
    <source>
        <dbReference type="Pfam" id="PF25521"/>
    </source>
</evidence>
<evidence type="ECO:0000256" key="8">
    <source>
        <dbReference type="PROSITE-ProRule" id="PRU00023"/>
    </source>
</evidence>
<dbReference type="Pfam" id="PF25521">
    <property type="entry name" value="WHD_TANC1"/>
    <property type="match status" value="1"/>
</dbReference>
<dbReference type="InterPro" id="IPR019734">
    <property type="entry name" value="TPR_rpt"/>
</dbReference>
<dbReference type="InterPro" id="IPR058056">
    <property type="entry name" value="WH_TANC1/2"/>
</dbReference>
<dbReference type="Proteomes" id="UP000694558">
    <property type="component" value="Chromosome 18"/>
</dbReference>
<feature type="region of interest" description="Disordered" evidence="10">
    <location>
        <begin position="1886"/>
        <end position="1913"/>
    </location>
</feature>
<feature type="repeat" description="ANK" evidence="8">
    <location>
        <begin position="912"/>
        <end position="944"/>
    </location>
</feature>
<reference evidence="13" key="1">
    <citation type="submission" date="2023-05" db="EMBL/GenBank/DDBJ databases">
        <title>High-quality long-read genome of Scophthalmus maximus.</title>
        <authorList>
            <person name="Lien S."/>
            <person name="Martinez P."/>
        </authorList>
    </citation>
    <scope>NUCLEOTIDE SEQUENCE [LARGE SCALE GENOMIC DNA]</scope>
</reference>
<dbReference type="GO" id="GO:0043197">
    <property type="term" value="C:dendritic spine"/>
    <property type="evidence" value="ECO:0007669"/>
    <property type="project" value="TreeGrafter"/>
</dbReference>
<feature type="repeat" description="ANK" evidence="8">
    <location>
        <begin position="978"/>
        <end position="1010"/>
    </location>
</feature>
<feature type="compositionally biased region" description="Polar residues" evidence="10">
    <location>
        <begin position="1376"/>
        <end position="1402"/>
    </location>
</feature>
<feature type="domain" description="TANC1/2-like winged helix" evidence="12">
    <location>
        <begin position="583"/>
        <end position="735"/>
    </location>
</feature>
<keyword evidence="3 9" id="KW-0802">TPR repeat</keyword>
<feature type="region of interest" description="Disordered" evidence="10">
    <location>
        <begin position="1601"/>
        <end position="1627"/>
    </location>
</feature>
<evidence type="ECO:0000256" key="2">
    <source>
        <dbReference type="ARBA" id="ARBA00022737"/>
    </source>
</evidence>
<evidence type="ECO:0000256" key="9">
    <source>
        <dbReference type="PROSITE-ProRule" id="PRU00339"/>
    </source>
</evidence>
<evidence type="ECO:0000256" key="1">
    <source>
        <dbReference type="ARBA" id="ARBA00022553"/>
    </source>
</evidence>
<evidence type="ECO:0000256" key="6">
    <source>
        <dbReference type="ARBA" id="ARBA00034110"/>
    </source>
</evidence>
<accession>A0A8D3DWE7</accession>
<dbReference type="PROSITE" id="PS50088">
    <property type="entry name" value="ANK_REPEAT"/>
    <property type="match status" value="6"/>
</dbReference>
<sequence length="1913" mass="210486">AGPLPTGPRDSLTTRSDLEPPRATGQNQRISPCSTLTSSTASPPAGSPCSTLPPAMPGQAGNRDCAYGSVTSPTSTLESRDSGIIATLTSYSENMERGGKYGEGSRANLKLWQSQKSGMDSFLYRVDENMTASTYSLNKIPERNLESMSSHSAHSIPLYLMPRPNSVAATSSAHLEDLAYLDEQRHTPLRTSLRMPRQSTTCGAGLRFAPYRPQDIALKPLLFEVPSITMDSVFTGREWLFQEIDAHLNSPNAGTNRGVVVVGNIGFGKTAIISRLVALSCHGTRMRQIASDSPQASPKQGLPLTQPQPTHGTLGGGSCPGTPEMRRRQEEAMRRLASQVVAYHYCQADNAYTCLVPEFVHNVAALLCRSPHLVAYREQLLREPHMQSVLSLRSCVQDPLASFRRGVLEPLDALYKERKISSEEDLIILIDGLNEAEFHKPDYGDTIVSFLTKTINKFPPWLKLVVTVRTTLQEISNALPFHRISLDGLEENDAIDQDLQGYILHRIHSSPEIQNNISLNGKMDNTTFGKLSAHLKALSQGSYLYLKLTFDLIEKGYLVLKSSSYKVVPVNLAEVYLLQCNMRFPTQSSFERALPLLNVAVASLHPLTDEQIYQAINSGSLQGTLDWEDFQQRVDNLSVFLVKRRDGTRMFVHPSFREWLIWREEGEKTKFLCDPRSGHTLLAFWFSRLETKLNRQQTIELGHHILKAHIFKGLSKKVGVSSSILQGLWVSYSTEGLSAALSSLRNLYTPNIKVSRLLMMGGANVNYRTEVLNNAPVLCVHAHLGYMDMVALLLEFGASVDALSESGLTPLGYAAAGGHMAIVAALCRRRAKVDHLDKNGQCALVHAALRGHMEVVKFLIQSDWAQSQQQAAFTKSHAVQQALIAAASMGYTEVRQGQEVERAQINNFDTLWGETALTAASGRGKLEVCRLLLEQGAAVAQPNRRGIVPLFSAVRQGHWQIVDLLITHGADVNLADKQGRSPLMMAASEGHLGTVEFLLAQGASLSLMDKEGLTALSWACLKGHLPVVRCLVESGAATDHADKNGRTPLDLAAFYGDSEVVQFLVDHGAMIEHVDYSGMRPLDRAVGCRNTSVVVALLKKGAKIGPATWAMATSKPDIMIILLSKLIEEGDSFYKKGKVKEAAQRYQYALKKFPREGFSEDLKTFRELKVSIFLNLSRCRRKMNDFGMAEEFATKALELKPKAYEAYYARARAKRSSRQFTEALEDLNEALTQCPNNREIQRLLQRVEEECQQLDQEDDHHHRQQQQDLELEPPPSPPPTPPPEEEESLSLSLSMPLPPPPEPRLEDMEPVQDLFEDEDYLEQELEAMSMGLPPPDSHNNSSSLPIIHSPPLSPTHPDQIYLTGGSPMCQPYEYHPTSSSMSSPTRGTYQPTSPSLSPTHQNSHYRHSPPHTSPVHQPSYRFSPPPMGTGGQGMDHQSPPPSPLRRAAQYRASPPVESVCLYRSQSGSPVRYQTEQLPGRPKSPLSKMSSQRSFQLSSQPSLSSQHHQAQGLRLQPSIAQIVRTNQPSNVMGNSYSGQMGHSIGGRYQGGSVDVESRLVYQPSLDGRSMSQVQASLSSGALCQHGGRGGVMESGLLKDELPQRPSSAYRASSGGPGGMRYSQTPQISRSQSAAYYPVSEHVLERANAMPPCQLGSPEIPHMVRRPVSANTTELKQHVPTPRPLIHSQSVGLRFSPSSNNISTGSTSNLAPGFRPSSSIQQMEIPLQATYERTCDDMSPISPSQGGGGLYQGEATRSRNTPFMGIIDKTARTQQYLHQPSRSRAMTSMDSAISPTSPGQLVQQGSTYSPPASLGNIAYYNKTNNAQNGHLLEEDYYAQTQSPSLGKLANGSRGSGDILERVSQVPTYPDVKVARTLPVAQAYQDNMYRQLSRDSRTQGPSSPIKPKRPFVESNV</sequence>
<dbReference type="FunFam" id="1.25.40.20:FF:000022">
    <property type="entry name" value="protein TANC2 isoform X1"/>
    <property type="match status" value="1"/>
</dbReference>
<feature type="region of interest" description="Disordered" evidence="10">
    <location>
        <begin position="288"/>
        <end position="328"/>
    </location>
</feature>
<comment type="similarity">
    <text evidence="7">Belongs to the TANC family.</text>
</comment>
<feature type="compositionally biased region" description="Low complexity" evidence="10">
    <location>
        <begin position="1337"/>
        <end position="1350"/>
    </location>
</feature>
<dbReference type="Pfam" id="PF12796">
    <property type="entry name" value="Ank_2"/>
    <property type="match status" value="2"/>
</dbReference>
<feature type="region of interest" description="Disordered" evidence="10">
    <location>
        <begin position="1464"/>
        <end position="1512"/>
    </location>
</feature>
<feature type="repeat" description="ANK" evidence="8">
    <location>
        <begin position="1011"/>
        <end position="1043"/>
    </location>
</feature>
<dbReference type="Pfam" id="PF13181">
    <property type="entry name" value="TPR_8"/>
    <property type="match status" value="2"/>
</dbReference>
<proteinExistence type="inferred from homology"/>
<dbReference type="SMART" id="SM00028">
    <property type="entry name" value="TPR"/>
    <property type="match status" value="3"/>
</dbReference>
<dbReference type="Pfam" id="PF25520">
    <property type="entry name" value="AAA_lid_TANC1"/>
    <property type="match status" value="1"/>
</dbReference>
<feature type="region of interest" description="Disordered" evidence="10">
    <location>
        <begin position="1251"/>
        <end position="1307"/>
    </location>
</feature>
<feature type="repeat" description="ANK" evidence="8">
    <location>
        <begin position="945"/>
        <end position="977"/>
    </location>
</feature>
<evidence type="ECO:0000259" key="11">
    <source>
        <dbReference type="Pfam" id="PF25520"/>
    </source>
</evidence>
<feature type="compositionally biased region" description="Polar residues" evidence="10">
    <location>
        <begin position="290"/>
        <end position="311"/>
    </location>
</feature>
<dbReference type="InterPro" id="IPR036770">
    <property type="entry name" value="Ankyrin_rpt-contain_sf"/>
</dbReference>
<dbReference type="InterPro" id="IPR011990">
    <property type="entry name" value="TPR-like_helical_dom_sf"/>
</dbReference>
<keyword evidence="1" id="KW-0597">Phosphoprotein</keyword>
<dbReference type="InterPro" id="IPR027417">
    <property type="entry name" value="P-loop_NTPase"/>
</dbReference>
<feature type="region of interest" description="Disordered" evidence="10">
    <location>
        <begin position="1773"/>
        <end position="1806"/>
    </location>
</feature>
<feature type="region of interest" description="Disordered" evidence="10">
    <location>
        <begin position="1329"/>
        <end position="1452"/>
    </location>
</feature>
<dbReference type="GeneTree" id="ENSGT00940000156447"/>
<organism evidence="13 14">
    <name type="scientific">Scophthalmus maximus</name>
    <name type="common">Turbot</name>
    <name type="synonym">Psetta maxima</name>
    <dbReference type="NCBI Taxonomy" id="52904"/>
    <lineage>
        <taxon>Eukaryota</taxon>
        <taxon>Metazoa</taxon>
        <taxon>Chordata</taxon>
        <taxon>Craniata</taxon>
        <taxon>Vertebrata</taxon>
        <taxon>Euteleostomi</taxon>
        <taxon>Actinopterygii</taxon>
        <taxon>Neopterygii</taxon>
        <taxon>Teleostei</taxon>
        <taxon>Neoteleostei</taxon>
        <taxon>Acanthomorphata</taxon>
        <taxon>Carangaria</taxon>
        <taxon>Pleuronectiformes</taxon>
        <taxon>Pleuronectoidei</taxon>
        <taxon>Scophthalmidae</taxon>
        <taxon>Scophthalmus</taxon>
    </lineage>
</organism>
<dbReference type="SMART" id="SM00248">
    <property type="entry name" value="ANK"/>
    <property type="match status" value="10"/>
</dbReference>
<keyword evidence="4" id="KW-0770">Synapse</keyword>
<feature type="domain" description="TANC1/2-like AAA+ ATPase lid" evidence="11">
    <location>
        <begin position="487"/>
        <end position="581"/>
    </location>
</feature>
<comment type="subcellular location">
    <subcellularLocation>
        <location evidence="6">Postsynapse</location>
    </subcellularLocation>
</comment>
<dbReference type="InterPro" id="IPR058018">
    <property type="entry name" value="AAA_lid_TANC1/2"/>
</dbReference>
<feature type="repeat" description="TPR" evidence="9">
    <location>
        <begin position="1170"/>
        <end position="1203"/>
    </location>
</feature>
<feature type="compositionally biased region" description="Low complexity" evidence="10">
    <location>
        <begin position="31"/>
        <end position="50"/>
    </location>
</feature>
<dbReference type="InterPro" id="IPR050889">
    <property type="entry name" value="Dendritic_Spine_Reg/Scaffold"/>
</dbReference>
<dbReference type="SUPFAM" id="SSF48452">
    <property type="entry name" value="TPR-like"/>
    <property type="match status" value="1"/>
</dbReference>
<feature type="repeat" description="ANK" evidence="8">
    <location>
        <begin position="1044"/>
        <end position="1076"/>
    </location>
</feature>
<reference evidence="13" key="2">
    <citation type="submission" date="2025-08" db="UniProtKB">
        <authorList>
            <consortium name="Ensembl"/>
        </authorList>
    </citation>
    <scope>IDENTIFICATION</scope>
</reference>
<evidence type="ECO:0000313" key="14">
    <source>
        <dbReference type="Proteomes" id="UP000694558"/>
    </source>
</evidence>
<feature type="region of interest" description="Disordered" evidence="10">
    <location>
        <begin position="1734"/>
        <end position="1757"/>
    </location>
</feature>
<name>A0A8D3DWE7_SCOMX</name>
<dbReference type="PRINTS" id="PR01415">
    <property type="entry name" value="ANKYRIN"/>
</dbReference>
<dbReference type="SUPFAM" id="SSF48403">
    <property type="entry name" value="Ankyrin repeat"/>
    <property type="match status" value="1"/>
</dbReference>
<dbReference type="Ensembl" id="ENSSMAT00000054911.1">
    <property type="protein sequence ID" value="ENSSMAP00000063856.1"/>
    <property type="gene ID" value="ENSSMAG00000007945.2"/>
</dbReference>
<evidence type="ECO:0000256" key="10">
    <source>
        <dbReference type="SAM" id="MobiDB-lite"/>
    </source>
</evidence>
<evidence type="ECO:0000256" key="5">
    <source>
        <dbReference type="ARBA" id="ARBA00023043"/>
    </source>
</evidence>
<gene>
    <name evidence="13" type="primary">tanc2b</name>
</gene>
<evidence type="ECO:0000256" key="4">
    <source>
        <dbReference type="ARBA" id="ARBA00023018"/>
    </source>
</evidence>
<feature type="region of interest" description="Disordered" evidence="10">
    <location>
        <begin position="1"/>
        <end position="78"/>
    </location>
</feature>
<feature type="compositionally biased region" description="Pro residues" evidence="10">
    <location>
        <begin position="1272"/>
        <end position="1282"/>
    </location>
</feature>
<dbReference type="InterPro" id="IPR002110">
    <property type="entry name" value="Ankyrin_rpt"/>
</dbReference>
<protein>
    <submittedName>
        <fullName evidence="13">Tetratricopeptide repeat, ankyrin repeat and coiled-coil containing 2b</fullName>
    </submittedName>
</protein>
<dbReference type="FunFam" id="1.25.40.20:FF:000036">
    <property type="entry name" value="protein TANC2 isoform X2"/>
    <property type="match status" value="1"/>
</dbReference>
<dbReference type="PROSITE" id="PS50005">
    <property type="entry name" value="TPR"/>
    <property type="match status" value="2"/>
</dbReference>
<dbReference type="PROSITE" id="PS50297">
    <property type="entry name" value="ANK_REP_REGION"/>
    <property type="match status" value="5"/>
</dbReference>
<evidence type="ECO:0000256" key="3">
    <source>
        <dbReference type="ARBA" id="ARBA00022803"/>
    </source>
</evidence>
<evidence type="ECO:0000256" key="7">
    <source>
        <dbReference type="ARBA" id="ARBA00038259"/>
    </source>
</evidence>
<dbReference type="Gene3D" id="1.25.40.10">
    <property type="entry name" value="Tetratricopeptide repeat domain"/>
    <property type="match status" value="1"/>
</dbReference>
<feature type="repeat" description="ANK" evidence="8">
    <location>
        <begin position="806"/>
        <end position="838"/>
    </location>
</feature>
<dbReference type="GO" id="GO:0061001">
    <property type="term" value="P:regulation of dendritic spine morphogenesis"/>
    <property type="evidence" value="ECO:0007669"/>
    <property type="project" value="TreeGrafter"/>
</dbReference>
<dbReference type="Pfam" id="PF13637">
    <property type="entry name" value="Ank_4"/>
    <property type="match status" value="1"/>
</dbReference>